<evidence type="ECO:0000256" key="2">
    <source>
        <dbReference type="ARBA" id="ARBA00022741"/>
    </source>
</evidence>
<dbReference type="Gene3D" id="3.30.450.90">
    <property type="match status" value="1"/>
</dbReference>
<dbReference type="Pfam" id="PF00437">
    <property type="entry name" value="T2SSE"/>
    <property type="match status" value="1"/>
</dbReference>
<dbReference type="InterPro" id="IPR027417">
    <property type="entry name" value="P-loop_NTPase"/>
</dbReference>
<evidence type="ECO:0000256" key="1">
    <source>
        <dbReference type="ARBA" id="ARBA00006611"/>
    </source>
</evidence>
<dbReference type="FunFam" id="3.40.50.300:FF:000398">
    <property type="entry name" value="Type IV pilus assembly ATPase PilB"/>
    <property type="match status" value="1"/>
</dbReference>
<gene>
    <name evidence="5" type="ORF">A2008_01025</name>
</gene>
<comment type="similarity">
    <text evidence="1">Belongs to the GSP E family.</text>
</comment>
<comment type="caution">
    <text evidence="5">The sequence shown here is derived from an EMBL/GenBank/DDBJ whole genome shotgun (WGS) entry which is preliminary data.</text>
</comment>
<proteinExistence type="inferred from homology"/>
<accession>A0A1F7WY05</accession>
<dbReference type="Gene3D" id="3.30.300.160">
    <property type="entry name" value="Type II secretion system, protein E, N-terminal domain"/>
    <property type="match status" value="1"/>
</dbReference>
<dbReference type="PANTHER" id="PTHR30258">
    <property type="entry name" value="TYPE II SECRETION SYSTEM PROTEIN GSPE-RELATED"/>
    <property type="match status" value="1"/>
</dbReference>
<dbReference type="PROSITE" id="PS00662">
    <property type="entry name" value="T2SP_E"/>
    <property type="match status" value="1"/>
</dbReference>
<evidence type="ECO:0000259" key="4">
    <source>
        <dbReference type="PROSITE" id="PS00662"/>
    </source>
</evidence>
<feature type="domain" description="Bacterial type II secretion system protein E" evidence="4">
    <location>
        <begin position="385"/>
        <end position="399"/>
    </location>
</feature>
<dbReference type="CDD" id="cd01129">
    <property type="entry name" value="PulE-GspE-like"/>
    <property type="match status" value="1"/>
</dbReference>
<dbReference type="GO" id="GO:0016887">
    <property type="term" value="F:ATP hydrolysis activity"/>
    <property type="evidence" value="ECO:0007669"/>
    <property type="project" value="TreeGrafter"/>
</dbReference>
<reference evidence="5 6" key="1">
    <citation type="journal article" date="2016" name="Nat. Commun.">
        <title>Thousands of microbial genomes shed light on interconnected biogeochemical processes in an aquifer system.</title>
        <authorList>
            <person name="Anantharaman K."/>
            <person name="Brown C.T."/>
            <person name="Hug L.A."/>
            <person name="Sharon I."/>
            <person name="Castelle C.J."/>
            <person name="Probst A.J."/>
            <person name="Thomas B.C."/>
            <person name="Singh A."/>
            <person name="Wilkins M.J."/>
            <person name="Karaoz U."/>
            <person name="Brodie E.L."/>
            <person name="Williams K.H."/>
            <person name="Hubbard S.S."/>
            <person name="Banfield J.F."/>
        </authorList>
    </citation>
    <scope>NUCLEOTIDE SEQUENCE [LARGE SCALE GENOMIC DNA]</scope>
</reference>
<keyword evidence="3" id="KW-0067">ATP-binding</keyword>
<dbReference type="PANTHER" id="PTHR30258:SF1">
    <property type="entry name" value="PROTEIN TRANSPORT PROTEIN HOFB HOMOLOG"/>
    <property type="match status" value="1"/>
</dbReference>
<dbReference type="InterPro" id="IPR001482">
    <property type="entry name" value="T2SS/T4SS_dom"/>
</dbReference>
<dbReference type="EMBL" id="MGFH01000040">
    <property type="protein sequence ID" value="OGM07583.1"/>
    <property type="molecule type" value="Genomic_DNA"/>
</dbReference>
<dbReference type="InterPro" id="IPR037257">
    <property type="entry name" value="T2SS_E_N_sf"/>
</dbReference>
<dbReference type="Gene3D" id="3.40.50.300">
    <property type="entry name" value="P-loop containing nucleotide triphosphate hydrolases"/>
    <property type="match status" value="1"/>
</dbReference>
<name>A0A1F7WY05_9BACT</name>
<dbReference type="GO" id="GO:0005886">
    <property type="term" value="C:plasma membrane"/>
    <property type="evidence" value="ECO:0007669"/>
    <property type="project" value="TreeGrafter"/>
</dbReference>
<evidence type="ECO:0000313" key="6">
    <source>
        <dbReference type="Proteomes" id="UP000178735"/>
    </source>
</evidence>
<evidence type="ECO:0000313" key="5">
    <source>
        <dbReference type="EMBL" id="OGM07583.1"/>
    </source>
</evidence>
<dbReference type="Pfam" id="PF05157">
    <property type="entry name" value="MshEN"/>
    <property type="match status" value="1"/>
</dbReference>
<dbReference type="InterPro" id="IPR007831">
    <property type="entry name" value="T2SS_GspE_N"/>
</dbReference>
<sequence>MKNLKKRLGDMLVEKNIITEEKLSEALKQQKLRKQRLGKVLVDLNFVTEKAILKVLSEQLGIPIMDISTTVIEDDVAGLIDPDFARDKLIVPLMIDGGKLIVGMADPLDVFSIEKLESSVDMPIDVVICPEMQITNAISSLYGAINKTVSALVSEAELQSEQEQQDRIDAEVVDLMGRGEENDPVVKLVSEVIKDAAAKSASDIHVEPTEKGLIIRFRIDGVLIHSLDIDSKLQNRFIARIKVIAGMDISEKRLPQDGRMQIKFEKTVIDIRVSSLPIVWGEKIVMRLLDRSSVQIGIDTIGFSPENLEYFKKALKAPNGIILVTGPTGSGKTSTLYAGLNLIKSPEINIVTVENPVEYRLSLINQVQVRPEIDYSFATALRAILRQDPDVIMVGEIRDIETAQIAIESALTGHLVLSTLHTNDAASSITRFLEMGVQPFLLTSTVVAIVAQRLVRKICPHCKTEYKPDEDTLKILKVPQNKYKFYTGAGCQSCFNTGYRGRTAIQEILVISDEIRHKIFEGRSTEEIRMAAKMSGMKTMRFDGLAKAIMGHTTIAEVLRMTKADE</sequence>
<dbReference type="AlphaFoldDB" id="A0A1F7WY05"/>
<dbReference type="STRING" id="1817813.A2008_01025"/>
<dbReference type="GO" id="GO:0005524">
    <property type="term" value="F:ATP binding"/>
    <property type="evidence" value="ECO:0007669"/>
    <property type="project" value="UniProtKB-KW"/>
</dbReference>
<dbReference type="SUPFAM" id="SSF160246">
    <property type="entry name" value="EspE N-terminal domain-like"/>
    <property type="match status" value="1"/>
</dbReference>
<protein>
    <recommendedName>
        <fullName evidence="4">Bacterial type II secretion system protein E domain-containing protein</fullName>
    </recommendedName>
</protein>
<dbReference type="SUPFAM" id="SSF52540">
    <property type="entry name" value="P-loop containing nucleoside triphosphate hydrolases"/>
    <property type="match status" value="1"/>
</dbReference>
<dbReference type="Proteomes" id="UP000178735">
    <property type="component" value="Unassembled WGS sequence"/>
</dbReference>
<keyword evidence="2" id="KW-0547">Nucleotide-binding</keyword>
<evidence type="ECO:0000256" key="3">
    <source>
        <dbReference type="ARBA" id="ARBA00022840"/>
    </source>
</evidence>
<organism evidence="5 6">
    <name type="scientific">Candidatus Wallbacteria bacterium GWC2_49_35</name>
    <dbReference type="NCBI Taxonomy" id="1817813"/>
    <lineage>
        <taxon>Bacteria</taxon>
        <taxon>Candidatus Walliibacteriota</taxon>
    </lineage>
</organism>